<dbReference type="RefSeq" id="WP_137634628.1">
    <property type="nucleotide sequence ID" value="NZ_BJDL01000011.1"/>
</dbReference>
<reference evidence="4" key="1">
    <citation type="journal article" date="2019" name="Int. J. Syst. Evol. Microbiol.">
        <title>The Global Catalogue of Microorganisms (GCM) 10K type strain sequencing project: providing services to taxonomists for standard genome sequencing and annotation.</title>
        <authorList>
            <consortium name="The Broad Institute Genomics Platform"/>
            <consortium name="The Broad Institute Genome Sequencing Center for Infectious Disease"/>
            <person name="Wu L."/>
            <person name="Ma J."/>
        </authorList>
    </citation>
    <scope>NUCLEOTIDE SEQUENCE [LARGE SCALE GENOMIC DNA]</scope>
    <source>
        <strain evidence="4">CCM 8931</strain>
    </source>
</reference>
<keyword evidence="2" id="KW-0732">Signal</keyword>
<evidence type="ECO:0000256" key="2">
    <source>
        <dbReference type="SAM" id="SignalP"/>
    </source>
</evidence>
<evidence type="ECO:0000313" key="4">
    <source>
        <dbReference type="Proteomes" id="UP001597188"/>
    </source>
</evidence>
<proteinExistence type="predicted"/>
<feature type="region of interest" description="Disordered" evidence="1">
    <location>
        <begin position="206"/>
        <end position="252"/>
    </location>
</feature>
<name>A0ABW4C671_9LACO</name>
<accession>A0ABW4C671</accession>
<evidence type="ECO:0000256" key="1">
    <source>
        <dbReference type="SAM" id="MobiDB-lite"/>
    </source>
</evidence>
<feature type="signal peptide" evidence="2">
    <location>
        <begin position="1"/>
        <end position="28"/>
    </location>
</feature>
<organism evidence="3 4">
    <name type="scientific">Lactiplantibacillus songbeiensis</name>
    <dbReference type="NCBI Taxonomy" id="2559920"/>
    <lineage>
        <taxon>Bacteria</taxon>
        <taxon>Bacillati</taxon>
        <taxon>Bacillota</taxon>
        <taxon>Bacilli</taxon>
        <taxon>Lactobacillales</taxon>
        <taxon>Lactobacillaceae</taxon>
        <taxon>Lactiplantibacillus</taxon>
    </lineage>
</organism>
<keyword evidence="4" id="KW-1185">Reference proteome</keyword>
<evidence type="ECO:0000313" key="3">
    <source>
        <dbReference type="EMBL" id="MFD1421934.1"/>
    </source>
</evidence>
<protein>
    <submittedName>
        <fullName evidence="3">Uncharacterized protein</fullName>
    </submittedName>
</protein>
<feature type="compositionally biased region" description="Low complexity" evidence="1">
    <location>
        <begin position="206"/>
        <end position="244"/>
    </location>
</feature>
<dbReference type="Proteomes" id="UP001597188">
    <property type="component" value="Unassembled WGS sequence"/>
</dbReference>
<gene>
    <name evidence="3" type="ORF">ACFQ5L_13385</name>
</gene>
<dbReference type="EMBL" id="JBHTOJ010000047">
    <property type="protein sequence ID" value="MFD1421934.1"/>
    <property type="molecule type" value="Genomic_DNA"/>
</dbReference>
<feature type="chain" id="PRO_5045536615" evidence="2">
    <location>
        <begin position="29"/>
        <end position="404"/>
    </location>
</feature>
<comment type="caution">
    <text evidence="3">The sequence shown here is derived from an EMBL/GenBank/DDBJ whole genome shotgun (WGS) entry which is preliminary data.</text>
</comment>
<sequence length="404" mass="44794">MKYNQGLILSATVLATLAMGATTLTANAATTYKRSKITKVSSKAYYSQRQTGKTYQFKGTAKKLVFKANHALKNYTKTTWQASKKTMVTKNGKQYLYYYVKNSRNGATGWVYSKYLKAGKNFQATTATTATATTYTPAKTGKVYTLSGDNTYVKFSNGQALKTGENYTQTQQRYVYKAGKKYLYYFVTSADKKVSGWTWHGYLKADSSTGSASATTTTNTNNTTTTDTNNTDSTETDSSVNNSTPVWATDDGQRARVGIPMSDLKAYLKAGHQYNSGLYAEESDDPSAPYPLLLATNVFYGPDKSNAYSRYDTLQGTVNGHAYVLEDSDNIVQLAPANGDALFQKIGTAMFFVSLNKPEATTQYATGDKDAYKMYGPSWFQYKLDGSHTYWVYNLDKGQWESFK</sequence>